<dbReference type="EMBL" id="JAUTXU010000016">
    <property type="protein sequence ID" value="KAK3721739.1"/>
    <property type="molecule type" value="Genomic_DNA"/>
</dbReference>
<proteinExistence type="predicted"/>
<organism evidence="1 2">
    <name type="scientific">Vermiconidia calcicola</name>
    <dbReference type="NCBI Taxonomy" id="1690605"/>
    <lineage>
        <taxon>Eukaryota</taxon>
        <taxon>Fungi</taxon>
        <taxon>Dikarya</taxon>
        <taxon>Ascomycota</taxon>
        <taxon>Pezizomycotina</taxon>
        <taxon>Dothideomycetes</taxon>
        <taxon>Dothideomycetidae</taxon>
        <taxon>Mycosphaerellales</taxon>
        <taxon>Extremaceae</taxon>
        <taxon>Vermiconidia</taxon>
    </lineage>
</organism>
<evidence type="ECO:0000313" key="2">
    <source>
        <dbReference type="Proteomes" id="UP001281147"/>
    </source>
</evidence>
<sequence>MSSSRTKKAEPCAHENCGSRRFYIGDDGYTYCDQGHQQSERGTVIAEDTGELVTLGRKSKRKDSDVESTTTRASTFSGSDAFEHHLLCIQLILRKQLRWLIDVQKLPAELEMLVKGLWSLRLQKLQSKVSYESETDTEAPSSQVFSSQSESEGISASQSSRRNRRDNTKPKEGTPNLVETLSFCYIGILLLRIPITVAEIHVWIGDGELLYYRAAREVPLGMRHRLPPQYQALLEPQELLRAEALHASVLAMLTMFNNEFGMSVPLINTPLLLYRWIRSMVLPIEISAASQRLARIIKIDMTFSASKSCRTVVLRYPEVHLMALVMVATKLLFPLDNKTRKTQANTDLSAFAIDWDGWAKLHEDRDQREDGQSSLTFKQAFEFNEADALEASDDKLDSYLDWCETNIATEEIREHGRAGKDADFRKALFHMFPLGTERQILREKPSPLGRRNHELMPNIAHMRPTSESAHEDATPVGSFYRRFRTLEELSGPSKILFSLAAKLAGVSLEGMVHAVFLIERKLQKHEDRLRKDGAME</sequence>
<keyword evidence="2" id="KW-1185">Reference proteome</keyword>
<protein>
    <submittedName>
        <fullName evidence="1">Uncharacterized protein</fullName>
    </submittedName>
</protein>
<accession>A0ACC3NRJ5</accession>
<gene>
    <name evidence="1" type="ORF">LTR37_002904</name>
</gene>
<comment type="caution">
    <text evidence="1">The sequence shown here is derived from an EMBL/GenBank/DDBJ whole genome shotgun (WGS) entry which is preliminary data.</text>
</comment>
<dbReference type="Proteomes" id="UP001281147">
    <property type="component" value="Unassembled WGS sequence"/>
</dbReference>
<name>A0ACC3NRJ5_9PEZI</name>
<evidence type="ECO:0000313" key="1">
    <source>
        <dbReference type="EMBL" id="KAK3721739.1"/>
    </source>
</evidence>
<reference evidence="1" key="1">
    <citation type="submission" date="2023-07" db="EMBL/GenBank/DDBJ databases">
        <title>Black Yeasts Isolated from many extreme environments.</title>
        <authorList>
            <person name="Coleine C."/>
            <person name="Stajich J.E."/>
            <person name="Selbmann L."/>
        </authorList>
    </citation>
    <scope>NUCLEOTIDE SEQUENCE</scope>
    <source>
        <strain evidence="1">CCFEE 5714</strain>
    </source>
</reference>